<evidence type="ECO:0000256" key="1">
    <source>
        <dbReference type="SAM" id="Phobius"/>
    </source>
</evidence>
<feature type="transmembrane region" description="Helical" evidence="1">
    <location>
        <begin position="27"/>
        <end position="57"/>
    </location>
</feature>
<proteinExistence type="predicted"/>
<dbReference type="Proteomes" id="UP000054815">
    <property type="component" value="Unassembled WGS sequence"/>
</dbReference>
<keyword evidence="1" id="KW-0472">Membrane</keyword>
<evidence type="ECO:0000313" key="2">
    <source>
        <dbReference type="EMBL" id="KRX86592.1"/>
    </source>
</evidence>
<keyword evidence="1" id="KW-1133">Transmembrane helix</keyword>
<dbReference type="EMBL" id="JYDU01000357">
    <property type="protein sequence ID" value="KRX86592.1"/>
    <property type="molecule type" value="Genomic_DNA"/>
</dbReference>
<keyword evidence="1" id="KW-0812">Transmembrane</keyword>
<accession>A0A0V0XEZ8</accession>
<evidence type="ECO:0000313" key="3">
    <source>
        <dbReference type="Proteomes" id="UP000054815"/>
    </source>
</evidence>
<comment type="caution">
    <text evidence="2">The sequence shown here is derived from an EMBL/GenBank/DDBJ whole genome shotgun (WGS) entry which is preliminary data.</text>
</comment>
<gene>
    <name evidence="2" type="ORF">T4E_9361</name>
</gene>
<dbReference type="AlphaFoldDB" id="A0A0V0XEZ8"/>
<sequence length="290" mass="32557">MGKKNRLVSGKKSDFGLGLEGVWRLRVVVTVVVVGVVVVVVVAVVVVIVGVVVAVYCRSHCYRYSDSGSRVGVDRRLASRRPWSVVQRRDEMTKTCRRRRCASVQLGCNRTTLAVRVRLGRRWQPTTILTRTWIRTGTGTRTRPLTSCRPHRWGEKQTFGQSTDPDDAAKKDGWKTMALTVGEKKLFLIDGPQADDRFGIAGQFGHLRWTVAVYQAHRERQSFASQTGGRVHASDTFRLGQGAKPSLVVGFEEQTAASFVEAAQEPDALQPEPVSYTHLDVYKRQQLKWY</sequence>
<reference evidence="2 3" key="1">
    <citation type="submission" date="2015-01" db="EMBL/GenBank/DDBJ databases">
        <title>Evolution of Trichinella species and genotypes.</title>
        <authorList>
            <person name="Korhonen P.K."/>
            <person name="Edoardo P."/>
            <person name="Giuseppe L.R."/>
            <person name="Gasser R.B."/>
        </authorList>
    </citation>
    <scope>NUCLEOTIDE SEQUENCE [LARGE SCALE GENOMIC DNA]</scope>
    <source>
        <strain evidence="2">ISS141</strain>
    </source>
</reference>
<protein>
    <submittedName>
        <fullName evidence="2">Uncharacterized protein</fullName>
    </submittedName>
</protein>
<name>A0A0V0XEZ8_TRIPS</name>
<organism evidence="2 3">
    <name type="scientific">Trichinella pseudospiralis</name>
    <name type="common">Parasitic roundworm</name>
    <dbReference type="NCBI Taxonomy" id="6337"/>
    <lineage>
        <taxon>Eukaryota</taxon>
        <taxon>Metazoa</taxon>
        <taxon>Ecdysozoa</taxon>
        <taxon>Nematoda</taxon>
        <taxon>Enoplea</taxon>
        <taxon>Dorylaimia</taxon>
        <taxon>Trichinellida</taxon>
        <taxon>Trichinellidae</taxon>
        <taxon>Trichinella</taxon>
    </lineage>
</organism>